<sequence length="135" mass="15530">MSEEIIKSYKNTVQSNVKSLLNNFSEIVDVMKSQTENNTEVKLINAEVDCYSIQVKCANMIKSAKTLLELISELKNQFIINSYDKLNSHFGKELSKFNALNSDTLKKLIDIRQRVNSCLKFAEDSYYSSKFRINV</sequence>
<keyword evidence="9" id="KW-1185">Reference proteome</keyword>
<comment type="caution">
    <text evidence="8">The sequence shown here is derived from an EMBL/GenBank/DDBJ whole genome shotgun (WGS) entry which is preliminary data.</text>
</comment>
<dbReference type="EMBL" id="LWCA01001351">
    <property type="protein sequence ID" value="OAF65312.1"/>
    <property type="molecule type" value="Genomic_DNA"/>
</dbReference>
<dbReference type="GO" id="GO:0003712">
    <property type="term" value="F:transcription coregulator activity"/>
    <property type="evidence" value="ECO:0007669"/>
    <property type="project" value="InterPro"/>
</dbReference>
<accession>A0A177AUW5</accession>
<evidence type="ECO:0000256" key="4">
    <source>
        <dbReference type="ARBA" id="ARBA00023163"/>
    </source>
</evidence>
<evidence type="ECO:0000256" key="5">
    <source>
        <dbReference type="ARBA" id="ARBA00023242"/>
    </source>
</evidence>
<dbReference type="GO" id="GO:0006357">
    <property type="term" value="P:regulation of transcription by RNA polymerase II"/>
    <property type="evidence" value="ECO:0007669"/>
    <property type="project" value="InterPro"/>
</dbReference>
<dbReference type="OrthoDB" id="203279at2759"/>
<proteinExistence type="predicted"/>
<dbReference type="PANTHER" id="PTHR12434:SF6">
    <property type="entry name" value="MEDIATOR OF RNA POLYMERASE II TRANSCRIPTION SUBUNIT 22"/>
    <property type="match status" value="1"/>
</dbReference>
<evidence type="ECO:0000313" key="8">
    <source>
        <dbReference type="EMBL" id="OAF65312.1"/>
    </source>
</evidence>
<dbReference type="Pfam" id="PF06179">
    <property type="entry name" value="Med22"/>
    <property type="match status" value="1"/>
</dbReference>
<keyword evidence="4" id="KW-0804">Transcription</keyword>
<comment type="subcellular location">
    <subcellularLocation>
        <location evidence="1">Nucleus</location>
    </subcellularLocation>
</comment>
<dbReference type="AlphaFoldDB" id="A0A177AUW5"/>
<evidence type="ECO:0000256" key="6">
    <source>
        <dbReference type="ARBA" id="ARBA00025687"/>
    </source>
</evidence>
<dbReference type="PANTHER" id="PTHR12434">
    <property type="entry name" value="MEDIATOR OF RNA POLYMERASE II TRANSCRIPTION SUBUNIT 22"/>
    <property type="match status" value="1"/>
</dbReference>
<comment type="function">
    <text evidence="6">Component of the Mediator complex, a coactivator involved in the regulated transcription of nearly all RNA polymerase II-dependent genes. Mediator functions as a bridge to convey information from gene-specific regulatory proteins to the basal RNA polymerase II transcription machinery. Mediator is recruited to promoters by direct interactions with regulatory proteins and serves as a scaffold for the assembly of a functional preinitiation complex with RNA polymerase II and the general transcription factors.</text>
</comment>
<organism evidence="8 9">
    <name type="scientific">Intoshia linei</name>
    <dbReference type="NCBI Taxonomy" id="1819745"/>
    <lineage>
        <taxon>Eukaryota</taxon>
        <taxon>Metazoa</taxon>
        <taxon>Spiralia</taxon>
        <taxon>Lophotrochozoa</taxon>
        <taxon>Mesozoa</taxon>
        <taxon>Orthonectida</taxon>
        <taxon>Rhopaluridae</taxon>
        <taxon>Intoshia</taxon>
    </lineage>
</organism>
<protein>
    <recommendedName>
        <fullName evidence="2">Mediator of RNA polymerase II transcription subunit 22</fullName>
    </recommendedName>
    <alternativeName>
        <fullName evidence="7">Mediator complex subunit 22</fullName>
    </alternativeName>
</protein>
<name>A0A177AUW5_9BILA</name>
<evidence type="ECO:0000256" key="1">
    <source>
        <dbReference type="ARBA" id="ARBA00004123"/>
    </source>
</evidence>
<reference evidence="8 9" key="1">
    <citation type="submission" date="2016-04" db="EMBL/GenBank/DDBJ databases">
        <title>The genome of Intoshia linei affirms orthonectids as highly simplified spiralians.</title>
        <authorList>
            <person name="Mikhailov K.V."/>
            <person name="Slusarev G.S."/>
            <person name="Nikitin M.A."/>
            <person name="Logacheva M.D."/>
            <person name="Penin A."/>
            <person name="Aleoshin V."/>
            <person name="Panchin Y.V."/>
        </authorList>
    </citation>
    <scope>NUCLEOTIDE SEQUENCE [LARGE SCALE GENOMIC DNA]</scope>
    <source>
        <strain evidence="8">Intl2013</strain>
        <tissue evidence="8">Whole animal</tissue>
    </source>
</reference>
<keyword evidence="5" id="KW-0539">Nucleus</keyword>
<evidence type="ECO:0000256" key="3">
    <source>
        <dbReference type="ARBA" id="ARBA00023015"/>
    </source>
</evidence>
<evidence type="ECO:0000313" key="9">
    <source>
        <dbReference type="Proteomes" id="UP000078046"/>
    </source>
</evidence>
<gene>
    <name evidence="8" type="ORF">A3Q56_06984</name>
</gene>
<keyword evidence="3" id="KW-0805">Transcription regulation</keyword>
<dbReference type="Proteomes" id="UP000078046">
    <property type="component" value="Unassembled WGS sequence"/>
</dbReference>
<dbReference type="InterPro" id="IPR009332">
    <property type="entry name" value="Med22"/>
</dbReference>
<dbReference type="GO" id="GO:0016592">
    <property type="term" value="C:mediator complex"/>
    <property type="evidence" value="ECO:0007669"/>
    <property type="project" value="InterPro"/>
</dbReference>
<evidence type="ECO:0000256" key="7">
    <source>
        <dbReference type="ARBA" id="ARBA00031962"/>
    </source>
</evidence>
<evidence type="ECO:0000256" key="2">
    <source>
        <dbReference type="ARBA" id="ARBA00019695"/>
    </source>
</evidence>